<dbReference type="Pfam" id="PF00498">
    <property type="entry name" value="FHA"/>
    <property type="match status" value="1"/>
</dbReference>
<dbReference type="Gene3D" id="2.60.200.20">
    <property type="match status" value="1"/>
</dbReference>
<feature type="domain" description="FHA" evidence="3">
    <location>
        <begin position="282"/>
        <end position="335"/>
    </location>
</feature>
<dbReference type="SUPFAM" id="SSF49879">
    <property type="entry name" value="SMAD/FHA domain"/>
    <property type="match status" value="1"/>
</dbReference>
<dbReference type="InterPro" id="IPR022128">
    <property type="entry name" value="FhaA_N"/>
</dbReference>
<accession>A0A0K1JEA3</accession>
<evidence type="ECO:0000256" key="1">
    <source>
        <dbReference type="ARBA" id="ARBA00022553"/>
    </source>
</evidence>
<dbReference type="STRING" id="571913.VV02_01995"/>
<feature type="compositionally biased region" description="Acidic residues" evidence="2">
    <location>
        <begin position="130"/>
        <end position="139"/>
    </location>
</feature>
<gene>
    <name evidence="4" type="ORF">VV02_01995</name>
</gene>
<dbReference type="PATRIC" id="fig|571913.6.peg.409"/>
<evidence type="ECO:0000313" key="4">
    <source>
        <dbReference type="EMBL" id="AKU14923.1"/>
    </source>
</evidence>
<dbReference type="Gene3D" id="3.30.2320.60">
    <property type="entry name" value="FhaA, phosphopeptide-binding domain (DUF3662)"/>
    <property type="match status" value="1"/>
</dbReference>
<dbReference type="AlphaFoldDB" id="A0A0K1JEA3"/>
<feature type="compositionally biased region" description="Low complexity" evidence="2">
    <location>
        <begin position="238"/>
        <end position="248"/>
    </location>
</feature>
<organism evidence="4 5">
    <name type="scientific">Luteipulveratus mongoliensis</name>
    <dbReference type="NCBI Taxonomy" id="571913"/>
    <lineage>
        <taxon>Bacteria</taxon>
        <taxon>Bacillati</taxon>
        <taxon>Actinomycetota</taxon>
        <taxon>Actinomycetes</taxon>
        <taxon>Micrococcales</taxon>
        <taxon>Dermacoccaceae</taxon>
        <taxon>Luteipulveratus</taxon>
    </lineage>
</organism>
<dbReference type="PANTHER" id="PTHR23308">
    <property type="entry name" value="NUCLEAR INHIBITOR OF PROTEIN PHOSPHATASE-1"/>
    <property type="match status" value="1"/>
</dbReference>
<dbReference type="Proteomes" id="UP000066480">
    <property type="component" value="Chromosome"/>
</dbReference>
<dbReference type="CDD" id="cd00060">
    <property type="entry name" value="FHA"/>
    <property type="match status" value="1"/>
</dbReference>
<name>A0A0K1JEA3_9MICO</name>
<evidence type="ECO:0000259" key="3">
    <source>
        <dbReference type="PROSITE" id="PS50006"/>
    </source>
</evidence>
<dbReference type="EMBL" id="CP011112">
    <property type="protein sequence ID" value="AKU14923.1"/>
    <property type="molecule type" value="Genomic_DNA"/>
</dbReference>
<evidence type="ECO:0000313" key="5">
    <source>
        <dbReference type="Proteomes" id="UP000066480"/>
    </source>
</evidence>
<proteinExistence type="predicted"/>
<dbReference type="InterPro" id="IPR050923">
    <property type="entry name" value="Cell_Proc_Reg/RNA_Proc"/>
</dbReference>
<protein>
    <submittedName>
        <fullName evidence="4">Signal peptide protein</fullName>
    </submittedName>
</protein>
<dbReference type="SMART" id="SM00240">
    <property type="entry name" value="FHA"/>
    <property type="match status" value="1"/>
</dbReference>
<dbReference type="KEGG" id="lmoi:VV02_01995"/>
<dbReference type="InterPro" id="IPR042287">
    <property type="entry name" value="FhaA_N_sf"/>
</dbReference>
<dbReference type="Pfam" id="PF12401">
    <property type="entry name" value="FhaA_N"/>
    <property type="match status" value="1"/>
</dbReference>
<keyword evidence="1" id="KW-0597">Phosphoprotein</keyword>
<dbReference type="PROSITE" id="PS50006">
    <property type="entry name" value="FHA_DOMAIN"/>
    <property type="match status" value="1"/>
</dbReference>
<feature type="compositionally biased region" description="Polar residues" evidence="2">
    <location>
        <begin position="184"/>
        <end position="199"/>
    </location>
</feature>
<dbReference type="InterPro" id="IPR000253">
    <property type="entry name" value="FHA_dom"/>
</dbReference>
<feature type="region of interest" description="Disordered" evidence="2">
    <location>
        <begin position="130"/>
        <end position="269"/>
    </location>
</feature>
<evidence type="ECO:0000256" key="2">
    <source>
        <dbReference type="SAM" id="MobiDB-lite"/>
    </source>
</evidence>
<dbReference type="InterPro" id="IPR008984">
    <property type="entry name" value="SMAD_FHA_dom_sf"/>
</dbReference>
<keyword evidence="5" id="KW-1185">Reference proteome</keyword>
<sequence length="361" mass="38786">MGLFDKLERKLEQTVNGAFAKAFRAEVQPVEIASAMRRAMDDRASSIGKNQRPIVPNLFSVELSETDFERLTAYREELSDELIASAMEHADTQRYTPGGPVAVTFTRSEQLETGVFRIRPSTAKHVDNLEGEALDDPAQDPELRSPLESGTALPLPLPGAPGGPRSPGLDTPGLDTPSAGAPGYSTNAAGAPGYSTSGPDQAFHAQETGHDPGPGYSTQPAYDQPHQPSYDAPPPSYEQAPPAYEQPAPEVPAPPPPPRKRPQERPWLDIDGERYPIMSAMTIIGRDDDADVILDDPGISRHHSEIRVTNDGPHLVVTLKDLGSTNGTFVNGDPIGSARLVDGDRITVGRTAMTIHIGGRR</sequence>
<reference evidence="4 5" key="1">
    <citation type="submission" date="2015-03" db="EMBL/GenBank/DDBJ databases">
        <title>Luteipulveratus halotolerans sp. nov., a novel actinobacterium (Dermacoccaceae) from Sarawak, Malaysia.</title>
        <authorList>
            <person name="Juboi H."/>
            <person name="Basik A."/>
            <person name="Shamsul S.S."/>
            <person name="Arnold P."/>
            <person name="Schmitt E.K."/>
            <person name="Sanglier J.-J."/>
            <person name="Yeo T."/>
        </authorList>
    </citation>
    <scope>NUCLEOTIDE SEQUENCE [LARGE SCALE GENOMIC DNA]</scope>
    <source>
        <strain evidence="4 5">MN07-A0370</strain>
    </source>
</reference>
<dbReference type="RefSeq" id="WP_052589483.1">
    <property type="nucleotide sequence ID" value="NZ_CP011112.1"/>
</dbReference>